<dbReference type="Proteomes" id="UP001204833">
    <property type="component" value="Unassembled WGS sequence"/>
</dbReference>
<keyword evidence="2" id="KW-1185">Reference proteome</keyword>
<organism evidence="1 2">
    <name type="scientific">Candida theae</name>
    <dbReference type="NCBI Taxonomy" id="1198502"/>
    <lineage>
        <taxon>Eukaryota</taxon>
        <taxon>Fungi</taxon>
        <taxon>Dikarya</taxon>
        <taxon>Ascomycota</taxon>
        <taxon>Saccharomycotina</taxon>
        <taxon>Pichiomycetes</taxon>
        <taxon>Debaryomycetaceae</taxon>
        <taxon>Candida/Lodderomyces clade</taxon>
        <taxon>Candida</taxon>
    </lineage>
</organism>
<evidence type="ECO:0000313" key="1">
    <source>
        <dbReference type="EMBL" id="KAI5952163.1"/>
    </source>
</evidence>
<dbReference type="AlphaFoldDB" id="A0AAD5FX71"/>
<accession>A0AAD5FX71</accession>
<gene>
    <name evidence="1" type="ORF">KGF57_004168</name>
</gene>
<sequence>MKSLMSMNSVWQPMEIVKREPIPKEKHSFWNKCLRKLKLKKPNTMKCNENLKSVLKKPTMEIEEGTGLRRCKSCIILDAPKLKKEEERPKTYQRVTRPKSS</sequence>
<name>A0AAD5FX71_9ASCO</name>
<dbReference type="GeneID" id="76152212"/>
<proteinExistence type="predicted"/>
<protein>
    <submittedName>
        <fullName evidence="1">Uncharacterized protein</fullName>
    </submittedName>
</protein>
<dbReference type="EMBL" id="JAIHNG010000148">
    <property type="protein sequence ID" value="KAI5952163.1"/>
    <property type="molecule type" value="Genomic_DNA"/>
</dbReference>
<evidence type="ECO:0000313" key="2">
    <source>
        <dbReference type="Proteomes" id="UP001204833"/>
    </source>
</evidence>
<dbReference type="RefSeq" id="XP_051607365.1">
    <property type="nucleotide sequence ID" value="XM_051753649.1"/>
</dbReference>
<reference evidence="1 2" key="1">
    <citation type="journal article" date="2022" name="DNA Res.">
        <title>Genome analysis of five recently described species of the CUG-Ser clade uncovers Candida theae as a new hybrid lineage with pathogenic potential in the Candida parapsilosis species complex.</title>
        <authorList>
            <person name="Mixao V."/>
            <person name="Del Olmo V."/>
            <person name="Hegedusova E."/>
            <person name="Saus E."/>
            <person name="Pryszcz L."/>
            <person name="Cillingova A."/>
            <person name="Nosek J."/>
            <person name="Gabaldon T."/>
        </authorList>
    </citation>
    <scope>NUCLEOTIDE SEQUENCE [LARGE SCALE GENOMIC DNA]</scope>
    <source>
        <strain evidence="1 2">CBS 12239</strain>
    </source>
</reference>
<comment type="caution">
    <text evidence="1">The sequence shown here is derived from an EMBL/GenBank/DDBJ whole genome shotgun (WGS) entry which is preliminary data.</text>
</comment>